<evidence type="ECO:0000313" key="2">
    <source>
        <dbReference type="Proteomes" id="UP001281614"/>
    </source>
</evidence>
<evidence type="ECO:0000313" key="1">
    <source>
        <dbReference type="EMBL" id="KAK2757440.1"/>
    </source>
</evidence>
<gene>
    <name evidence="1" type="ORF">CKAH01_05697</name>
</gene>
<accession>A0AAE0D5F9</accession>
<sequence>MSPSHDPETALSSFELFQKLPNCVKFMIWEEFYLEPRYFFVYGSGNRRLGETVEWVMKPRPCKKNDYAAIHADIDPLASIVAGRIRPEQAIEVSKGSAKSEHVKINWTIDFVHVRWPDSGRQWLPCEIPDLEWLTKVQNLVLDKTVVQIDELAPITELIQPITMSLWHRSQSLLSLRKLILQSPSTSTQAKITSTDVLCFQIRYLIREAPKTPLQWKDMQVEVGSGSPWLDVEQPGRTPPLQWNMFVESWRRYLQRREMPVTLCRTLTPIFGYLQHKEPGYRSLEGAAPFSLGNDEVEDTRGIFDCLLLLPSSDPLGRLDHLYDIYPANYTFKVPRFFGVNRR</sequence>
<dbReference type="Proteomes" id="UP001281614">
    <property type="component" value="Unassembled WGS sequence"/>
</dbReference>
<protein>
    <submittedName>
        <fullName evidence="1">Uncharacterized protein</fullName>
    </submittedName>
</protein>
<proteinExistence type="predicted"/>
<reference evidence="1" key="1">
    <citation type="submission" date="2023-02" db="EMBL/GenBank/DDBJ databases">
        <title>Colletotrichum kahawae CIFC_Que2 genome sequencing and assembly.</title>
        <authorList>
            <person name="Baroncelli R."/>
        </authorList>
    </citation>
    <scope>NUCLEOTIDE SEQUENCE</scope>
    <source>
        <strain evidence="1">CIFC_Que2</strain>
    </source>
</reference>
<keyword evidence="2" id="KW-1185">Reference proteome</keyword>
<organism evidence="1 2">
    <name type="scientific">Colletotrichum kahawae</name>
    <name type="common">Coffee berry disease fungus</name>
    <dbReference type="NCBI Taxonomy" id="34407"/>
    <lineage>
        <taxon>Eukaryota</taxon>
        <taxon>Fungi</taxon>
        <taxon>Dikarya</taxon>
        <taxon>Ascomycota</taxon>
        <taxon>Pezizomycotina</taxon>
        <taxon>Sordariomycetes</taxon>
        <taxon>Hypocreomycetidae</taxon>
        <taxon>Glomerellales</taxon>
        <taxon>Glomerellaceae</taxon>
        <taxon>Colletotrichum</taxon>
        <taxon>Colletotrichum gloeosporioides species complex</taxon>
    </lineage>
</organism>
<name>A0AAE0D5F9_COLKA</name>
<comment type="caution">
    <text evidence="1">The sequence shown here is derived from an EMBL/GenBank/DDBJ whole genome shotgun (WGS) entry which is preliminary data.</text>
</comment>
<dbReference type="AlphaFoldDB" id="A0AAE0D5F9"/>
<dbReference type="EMBL" id="VYYT01000200">
    <property type="protein sequence ID" value="KAK2757440.1"/>
    <property type="molecule type" value="Genomic_DNA"/>
</dbReference>